<feature type="region of interest" description="Disordered" evidence="1">
    <location>
        <begin position="43"/>
        <end position="66"/>
    </location>
</feature>
<evidence type="ECO:0000256" key="1">
    <source>
        <dbReference type="SAM" id="MobiDB-lite"/>
    </source>
</evidence>
<evidence type="ECO:0000313" key="2">
    <source>
        <dbReference type="EMBL" id="KAJ8416131.1"/>
    </source>
</evidence>
<dbReference type="Proteomes" id="UP001221898">
    <property type="component" value="Unassembled WGS sequence"/>
</dbReference>
<reference evidence="2" key="1">
    <citation type="journal article" date="2023" name="Science">
        <title>Genome structures resolve the early diversification of teleost fishes.</title>
        <authorList>
            <person name="Parey E."/>
            <person name="Louis A."/>
            <person name="Montfort J."/>
            <person name="Bouchez O."/>
            <person name="Roques C."/>
            <person name="Iampietro C."/>
            <person name="Lluch J."/>
            <person name="Castinel A."/>
            <person name="Donnadieu C."/>
            <person name="Desvignes T."/>
            <person name="Floi Bucao C."/>
            <person name="Jouanno E."/>
            <person name="Wen M."/>
            <person name="Mejri S."/>
            <person name="Dirks R."/>
            <person name="Jansen H."/>
            <person name="Henkel C."/>
            <person name="Chen W.J."/>
            <person name="Zahm M."/>
            <person name="Cabau C."/>
            <person name="Klopp C."/>
            <person name="Thompson A.W."/>
            <person name="Robinson-Rechavi M."/>
            <person name="Braasch I."/>
            <person name="Lecointre G."/>
            <person name="Bobe J."/>
            <person name="Postlethwait J.H."/>
            <person name="Berthelot C."/>
            <person name="Roest Crollius H."/>
            <person name="Guiguen Y."/>
        </authorList>
    </citation>
    <scope>NUCLEOTIDE SEQUENCE</scope>
    <source>
        <strain evidence="2">NC1722</strain>
    </source>
</reference>
<dbReference type="EMBL" id="JAINUG010000007">
    <property type="protein sequence ID" value="KAJ8416131.1"/>
    <property type="molecule type" value="Genomic_DNA"/>
</dbReference>
<dbReference type="AlphaFoldDB" id="A0AAD7T819"/>
<protein>
    <submittedName>
        <fullName evidence="2">Uncharacterized protein</fullName>
    </submittedName>
</protein>
<gene>
    <name evidence="2" type="ORF">AAFF_G00381530</name>
</gene>
<keyword evidence="3" id="KW-1185">Reference proteome</keyword>
<evidence type="ECO:0000313" key="3">
    <source>
        <dbReference type="Proteomes" id="UP001221898"/>
    </source>
</evidence>
<feature type="compositionally biased region" description="Polar residues" evidence="1">
    <location>
        <begin position="55"/>
        <end position="66"/>
    </location>
</feature>
<comment type="caution">
    <text evidence="2">The sequence shown here is derived from an EMBL/GenBank/DDBJ whole genome shotgun (WGS) entry which is preliminary data.</text>
</comment>
<sequence>MSHTGMLHLPPPRLCANGRLQQMRDAESSYWRNKVPTALSFGHGVRQAPRPCPVRSSSSITARLHL</sequence>
<name>A0AAD7T819_9TELE</name>
<accession>A0AAD7T819</accession>
<organism evidence="2 3">
    <name type="scientific">Aldrovandia affinis</name>
    <dbReference type="NCBI Taxonomy" id="143900"/>
    <lineage>
        <taxon>Eukaryota</taxon>
        <taxon>Metazoa</taxon>
        <taxon>Chordata</taxon>
        <taxon>Craniata</taxon>
        <taxon>Vertebrata</taxon>
        <taxon>Euteleostomi</taxon>
        <taxon>Actinopterygii</taxon>
        <taxon>Neopterygii</taxon>
        <taxon>Teleostei</taxon>
        <taxon>Notacanthiformes</taxon>
        <taxon>Halosauridae</taxon>
        <taxon>Aldrovandia</taxon>
    </lineage>
</organism>
<proteinExistence type="predicted"/>